<name>A0A841RDN7_9SPIO</name>
<gene>
    <name evidence="1" type="ORF">HNR50_002783</name>
</gene>
<evidence type="ECO:0000313" key="2">
    <source>
        <dbReference type="Proteomes" id="UP000587760"/>
    </source>
</evidence>
<dbReference type="Proteomes" id="UP000587760">
    <property type="component" value="Unassembled WGS sequence"/>
</dbReference>
<dbReference type="AlphaFoldDB" id="A0A841RDN7"/>
<organism evidence="1 2">
    <name type="scientific">Spirochaeta isovalerica</name>
    <dbReference type="NCBI Taxonomy" id="150"/>
    <lineage>
        <taxon>Bacteria</taxon>
        <taxon>Pseudomonadati</taxon>
        <taxon>Spirochaetota</taxon>
        <taxon>Spirochaetia</taxon>
        <taxon>Spirochaetales</taxon>
        <taxon>Spirochaetaceae</taxon>
        <taxon>Spirochaeta</taxon>
    </lineage>
</organism>
<proteinExistence type="predicted"/>
<dbReference type="EMBL" id="JACHGJ010000005">
    <property type="protein sequence ID" value="MBB6481110.1"/>
    <property type="molecule type" value="Genomic_DNA"/>
</dbReference>
<reference evidence="1 2" key="1">
    <citation type="submission" date="2020-08" db="EMBL/GenBank/DDBJ databases">
        <title>Genomic Encyclopedia of Type Strains, Phase IV (KMG-IV): sequencing the most valuable type-strain genomes for metagenomic binning, comparative biology and taxonomic classification.</title>
        <authorList>
            <person name="Goeker M."/>
        </authorList>
    </citation>
    <scope>NUCLEOTIDE SEQUENCE [LARGE SCALE GENOMIC DNA]</scope>
    <source>
        <strain evidence="1 2">DSM 2461</strain>
    </source>
</reference>
<accession>A0A841RDN7</accession>
<protein>
    <submittedName>
        <fullName evidence="1">Uncharacterized protein</fullName>
    </submittedName>
</protein>
<evidence type="ECO:0000313" key="1">
    <source>
        <dbReference type="EMBL" id="MBB6481110.1"/>
    </source>
</evidence>
<keyword evidence="2" id="KW-1185">Reference proteome</keyword>
<dbReference type="RefSeq" id="WP_184747355.1">
    <property type="nucleotide sequence ID" value="NZ_JACHGJ010000005.1"/>
</dbReference>
<sequence length="100" mass="11780">MADILDDVDLPSDEDKIYCANCINCKLIRVNNGNENQYQLRVRCTAGKWKKKLGDEKYYKYFTVARRSLDECDAYEPMGETKQYIKELKKNLPIKDEVYV</sequence>
<comment type="caution">
    <text evidence="1">The sequence shown here is derived from an EMBL/GenBank/DDBJ whole genome shotgun (WGS) entry which is preliminary data.</text>
</comment>